<dbReference type="AlphaFoldDB" id="A0AAE0XD35"/>
<keyword evidence="3" id="KW-1185">Reference proteome</keyword>
<evidence type="ECO:0000259" key="1">
    <source>
        <dbReference type="PROSITE" id="PS51747"/>
    </source>
</evidence>
<dbReference type="Pfam" id="PF18785">
    <property type="entry name" value="Inv-AAD"/>
    <property type="match status" value="1"/>
</dbReference>
<dbReference type="InterPro" id="IPR002125">
    <property type="entry name" value="CMP_dCMP_dom"/>
</dbReference>
<name>A0AAE0XD35_9PEZI</name>
<protein>
    <submittedName>
        <fullName evidence="2">Cytidine deaminase-like protein</fullName>
    </submittedName>
</protein>
<dbReference type="GO" id="GO:0006139">
    <property type="term" value="P:nucleobase-containing compound metabolic process"/>
    <property type="evidence" value="ECO:0007669"/>
    <property type="project" value="UniProtKB-ARBA"/>
</dbReference>
<organism evidence="2 3">
    <name type="scientific">Podospora appendiculata</name>
    <dbReference type="NCBI Taxonomy" id="314037"/>
    <lineage>
        <taxon>Eukaryota</taxon>
        <taxon>Fungi</taxon>
        <taxon>Dikarya</taxon>
        <taxon>Ascomycota</taxon>
        <taxon>Pezizomycotina</taxon>
        <taxon>Sordariomycetes</taxon>
        <taxon>Sordariomycetidae</taxon>
        <taxon>Sordariales</taxon>
        <taxon>Podosporaceae</taxon>
        <taxon>Podospora</taxon>
    </lineage>
</organism>
<dbReference type="SUPFAM" id="SSF53927">
    <property type="entry name" value="Cytidine deaminase-like"/>
    <property type="match status" value="1"/>
</dbReference>
<evidence type="ECO:0000313" key="2">
    <source>
        <dbReference type="EMBL" id="KAK3690426.1"/>
    </source>
</evidence>
<sequence length="185" mass="20374">MSFRPPIAPGDHQAFMEVAMQQAQLSPPCPPKFCVGAVLVDADKNEIIAAGYYQELPPNRPGDPGTTHAEQCCFIKVAERHGVPEADIGAVFPRNTVLYTTMEPCSERPAGRNCVDRILALNGAIKIIYVGVRKPDVVAGENNGIERLRKSGIHVLMMDDEVEFRERVLEVTCAGHETRPTVYYP</sequence>
<reference evidence="2" key="1">
    <citation type="journal article" date="2023" name="Mol. Phylogenet. Evol.">
        <title>Genome-scale phylogeny and comparative genomics of the fungal order Sordariales.</title>
        <authorList>
            <person name="Hensen N."/>
            <person name="Bonometti L."/>
            <person name="Westerberg I."/>
            <person name="Brannstrom I.O."/>
            <person name="Guillou S."/>
            <person name="Cros-Aarteil S."/>
            <person name="Calhoun S."/>
            <person name="Haridas S."/>
            <person name="Kuo A."/>
            <person name="Mondo S."/>
            <person name="Pangilinan J."/>
            <person name="Riley R."/>
            <person name="LaButti K."/>
            <person name="Andreopoulos B."/>
            <person name="Lipzen A."/>
            <person name="Chen C."/>
            <person name="Yan M."/>
            <person name="Daum C."/>
            <person name="Ng V."/>
            <person name="Clum A."/>
            <person name="Steindorff A."/>
            <person name="Ohm R.A."/>
            <person name="Martin F."/>
            <person name="Silar P."/>
            <person name="Natvig D.O."/>
            <person name="Lalanne C."/>
            <person name="Gautier V."/>
            <person name="Ament-Velasquez S.L."/>
            <person name="Kruys A."/>
            <person name="Hutchinson M.I."/>
            <person name="Powell A.J."/>
            <person name="Barry K."/>
            <person name="Miller A.N."/>
            <person name="Grigoriev I.V."/>
            <person name="Debuchy R."/>
            <person name="Gladieux P."/>
            <person name="Hiltunen Thoren M."/>
            <person name="Johannesson H."/>
        </authorList>
    </citation>
    <scope>NUCLEOTIDE SEQUENCE</scope>
    <source>
        <strain evidence="2">CBS 314.62</strain>
    </source>
</reference>
<dbReference type="Proteomes" id="UP001270362">
    <property type="component" value="Unassembled WGS sequence"/>
</dbReference>
<dbReference type="Gene3D" id="3.40.140.10">
    <property type="entry name" value="Cytidine Deaminase, domain 2"/>
    <property type="match status" value="1"/>
</dbReference>
<evidence type="ECO:0000313" key="3">
    <source>
        <dbReference type="Proteomes" id="UP001270362"/>
    </source>
</evidence>
<feature type="domain" description="CMP/dCMP-type deaminase" evidence="1">
    <location>
        <begin position="10"/>
        <end position="156"/>
    </location>
</feature>
<gene>
    <name evidence="2" type="ORF">B0T22DRAFT_463586</name>
</gene>
<proteinExistence type="predicted"/>
<reference evidence="2" key="2">
    <citation type="submission" date="2023-06" db="EMBL/GenBank/DDBJ databases">
        <authorList>
            <consortium name="Lawrence Berkeley National Laboratory"/>
            <person name="Haridas S."/>
            <person name="Hensen N."/>
            <person name="Bonometti L."/>
            <person name="Westerberg I."/>
            <person name="Brannstrom I.O."/>
            <person name="Guillou S."/>
            <person name="Cros-Aarteil S."/>
            <person name="Calhoun S."/>
            <person name="Kuo A."/>
            <person name="Mondo S."/>
            <person name="Pangilinan J."/>
            <person name="Riley R."/>
            <person name="Labutti K."/>
            <person name="Andreopoulos B."/>
            <person name="Lipzen A."/>
            <person name="Chen C."/>
            <person name="Yanf M."/>
            <person name="Daum C."/>
            <person name="Ng V."/>
            <person name="Clum A."/>
            <person name="Steindorff A."/>
            <person name="Ohm R."/>
            <person name="Martin F."/>
            <person name="Silar P."/>
            <person name="Natvig D."/>
            <person name="Lalanne C."/>
            <person name="Gautier V."/>
            <person name="Ament-Velasquez S.L."/>
            <person name="Kruys A."/>
            <person name="Hutchinson M.I."/>
            <person name="Powell A.J."/>
            <person name="Barry K."/>
            <person name="Miller A.N."/>
            <person name="Grigoriev I.V."/>
            <person name="Debuchy R."/>
            <person name="Gladieux P."/>
            <person name="Thoren M.H."/>
            <person name="Johannesson H."/>
        </authorList>
    </citation>
    <scope>NUCLEOTIDE SEQUENCE</scope>
    <source>
        <strain evidence="2">CBS 314.62</strain>
    </source>
</reference>
<comment type="caution">
    <text evidence="2">The sequence shown here is derived from an EMBL/GenBank/DDBJ whole genome shotgun (WGS) entry which is preliminary data.</text>
</comment>
<accession>A0AAE0XD35</accession>
<dbReference type="EMBL" id="JAULSO010000002">
    <property type="protein sequence ID" value="KAK3690426.1"/>
    <property type="molecule type" value="Genomic_DNA"/>
</dbReference>
<dbReference type="GO" id="GO:0003824">
    <property type="term" value="F:catalytic activity"/>
    <property type="evidence" value="ECO:0007669"/>
    <property type="project" value="InterPro"/>
</dbReference>
<dbReference type="InterPro" id="IPR016193">
    <property type="entry name" value="Cytidine_deaminase-like"/>
</dbReference>
<dbReference type="PROSITE" id="PS51747">
    <property type="entry name" value="CYT_DCMP_DEAMINASES_2"/>
    <property type="match status" value="1"/>
</dbReference>